<reference evidence="1" key="1">
    <citation type="submission" date="2020-02" db="EMBL/GenBank/DDBJ databases">
        <authorList>
            <person name="Meier V. D."/>
        </authorList>
    </citation>
    <scope>NUCLEOTIDE SEQUENCE</scope>
    <source>
        <strain evidence="1">AVDCRST_MAG81</strain>
    </source>
</reference>
<protein>
    <submittedName>
        <fullName evidence="1">Uncharacterized protein</fullName>
    </submittedName>
</protein>
<evidence type="ECO:0000313" key="1">
    <source>
        <dbReference type="EMBL" id="CAA9556127.1"/>
    </source>
</evidence>
<proteinExistence type="predicted"/>
<dbReference type="EMBL" id="CADCWO010000020">
    <property type="protein sequence ID" value="CAA9556127.1"/>
    <property type="molecule type" value="Genomic_DNA"/>
</dbReference>
<dbReference type="AlphaFoldDB" id="A0A6J4UNL5"/>
<gene>
    <name evidence="1" type="ORF">AVDCRST_MAG81-214</name>
</gene>
<name>A0A6J4UNL5_9CYAN</name>
<sequence length="61" mass="6901">MKPLHLIDCYLLVTMNRVGRISSLEFRAIASEFGTSITRVQKSLDFLVSTKLVRGSNFPRS</sequence>
<organism evidence="1">
    <name type="scientific">uncultured Synechococcales cyanobacterium</name>
    <dbReference type="NCBI Taxonomy" id="1936017"/>
    <lineage>
        <taxon>Bacteria</taxon>
        <taxon>Bacillati</taxon>
        <taxon>Cyanobacteriota</taxon>
        <taxon>Cyanophyceae</taxon>
        <taxon>Synechococcales</taxon>
        <taxon>environmental samples</taxon>
    </lineage>
</organism>
<accession>A0A6J4UNL5</accession>